<evidence type="ECO:0000256" key="11">
    <source>
        <dbReference type="SAM" id="Phobius"/>
    </source>
</evidence>
<feature type="transmembrane region" description="Helical" evidence="11">
    <location>
        <begin position="175"/>
        <end position="200"/>
    </location>
</feature>
<dbReference type="VEuPathDB" id="FungiDB:BTJ68_13380"/>
<evidence type="ECO:0000256" key="2">
    <source>
        <dbReference type="ARBA" id="ARBA00008566"/>
    </source>
</evidence>
<keyword evidence="4" id="KW-1003">Cell membrane</keyword>
<evidence type="ECO:0000256" key="7">
    <source>
        <dbReference type="ARBA" id="ARBA00023136"/>
    </source>
</evidence>
<feature type="transmembrane region" description="Helical" evidence="11">
    <location>
        <begin position="68"/>
        <end position="90"/>
    </location>
</feature>
<gene>
    <name evidence="12" type="ORF">D0862_04736</name>
</gene>
<comment type="similarity">
    <text evidence="2">Belongs to the tellurite-resistance/dicarboxylate transporter (TDT) family.</text>
</comment>
<feature type="transmembrane region" description="Helical" evidence="11">
    <location>
        <begin position="250"/>
        <end position="273"/>
    </location>
</feature>
<evidence type="ECO:0000256" key="8">
    <source>
        <dbReference type="ARBA" id="ARBA00056100"/>
    </source>
</evidence>
<evidence type="ECO:0000256" key="3">
    <source>
        <dbReference type="ARBA" id="ARBA00022448"/>
    </source>
</evidence>
<dbReference type="InterPro" id="IPR051629">
    <property type="entry name" value="Sulfite_efflux_TDT"/>
</dbReference>
<evidence type="ECO:0000313" key="13">
    <source>
        <dbReference type="Proteomes" id="UP000281468"/>
    </source>
</evidence>
<dbReference type="FunFam" id="1.50.10.150:FF:000004">
    <property type="entry name" value="Malic acid transporter"/>
    <property type="match status" value="1"/>
</dbReference>
<comment type="function">
    <text evidence="8">Sulphite efflux pump required for the secretion of sulphite as a reducing agent. In the presence of sulphite, cystine in keratin is directly cleaved to cysteine and S-sulphocysteine, and thereby, reduced proteins become accessible to hydrolysis by a variety of secreted endo- and exoproteases. Excretion of sulphite mediated by an efflux pump also represents a detoxification pathway for dermatophytes during infection of the epidermal stratum corneum, hair and nails, which are rich in cysteine.</text>
</comment>
<dbReference type="GO" id="GO:0000319">
    <property type="term" value="F:sulfite transmembrane transporter activity"/>
    <property type="evidence" value="ECO:0007669"/>
    <property type="project" value="TreeGrafter"/>
</dbReference>
<dbReference type="AlphaFoldDB" id="A0A3M7GYL9"/>
<evidence type="ECO:0000256" key="10">
    <source>
        <dbReference type="SAM" id="MobiDB-lite"/>
    </source>
</evidence>
<keyword evidence="3" id="KW-0813">Transport</keyword>
<comment type="caution">
    <text evidence="12">The sequence shown here is derived from an EMBL/GenBank/DDBJ whole genome shotgun (WGS) entry which is preliminary data.</text>
</comment>
<proteinExistence type="inferred from homology"/>
<dbReference type="Proteomes" id="UP000281468">
    <property type="component" value="Unassembled WGS sequence"/>
</dbReference>
<feature type="compositionally biased region" description="Polar residues" evidence="10">
    <location>
        <begin position="33"/>
        <end position="42"/>
    </location>
</feature>
<evidence type="ECO:0000256" key="6">
    <source>
        <dbReference type="ARBA" id="ARBA00022989"/>
    </source>
</evidence>
<reference evidence="12 13" key="1">
    <citation type="journal article" date="2018" name="BMC Genomics">
        <title>Genomic evidence for intraspecific hybridization in a clonal and extremely halotolerant yeast.</title>
        <authorList>
            <person name="Gostincar C."/>
            <person name="Stajich J.E."/>
            <person name="Zupancic J."/>
            <person name="Zalar P."/>
            <person name="Gunde-Cimerman N."/>
        </authorList>
    </citation>
    <scope>NUCLEOTIDE SEQUENCE [LARGE SCALE GENOMIC DNA]</scope>
    <source>
        <strain evidence="12 13">EXF-171</strain>
    </source>
</reference>
<evidence type="ECO:0000256" key="4">
    <source>
        <dbReference type="ARBA" id="ARBA00022475"/>
    </source>
</evidence>
<organism evidence="12 13">
    <name type="scientific">Hortaea werneckii</name>
    <name type="common">Black yeast</name>
    <name type="synonym">Cladosporium werneckii</name>
    <dbReference type="NCBI Taxonomy" id="91943"/>
    <lineage>
        <taxon>Eukaryota</taxon>
        <taxon>Fungi</taxon>
        <taxon>Dikarya</taxon>
        <taxon>Ascomycota</taxon>
        <taxon>Pezizomycotina</taxon>
        <taxon>Dothideomycetes</taxon>
        <taxon>Dothideomycetidae</taxon>
        <taxon>Mycosphaerellales</taxon>
        <taxon>Teratosphaeriaceae</taxon>
        <taxon>Hortaea</taxon>
    </lineage>
</organism>
<dbReference type="PANTHER" id="PTHR31686:SF1">
    <property type="entry name" value="SULFITE EFFLUX PUMP SSU1"/>
    <property type="match status" value="1"/>
</dbReference>
<keyword evidence="7 11" id="KW-0472">Membrane</keyword>
<name>A0A3M7GYL9_HORWE</name>
<feature type="transmembrane region" description="Helical" evidence="11">
    <location>
        <begin position="331"/>
        <end position="356"/>
    </location>
</feature>
<comment type="subcellular location">
    <subcellularLocation>
        <location evidence="1">Cell membrane</location>
        <topology evidence="1">Multi-pass membrane protein</topology>
    </subcellularLocation>
</comment>
<dbReference type="Gene3D" id="1.50.10.150">
    <property type="entry name" value="Voltage-dependent anion channel"/>
    <property type="match status" value="1"/>
</dbReference>
<keyword evidence="5 11" id="KW-0812">Transmembrane</keyword>
<protein>
    <recommendedName>
        <fullName evidence="9">Sulfite efflux pump SSU1</fullName>
    </recommendedName>
</protein>
<keyword evidence="6 11" id="KW-1133">Transmembrane helix</keyword>
<feature type="compositionally biased region" description="Low complexity" evidence="10">
    <location>
        <begin position="43"/>
        <end position="55"/>
    </location>
</feature>
<evidence type="ECO:0000256" key="9">
    <source>
        <dbReference type="ARBA" id="ARBA00072906"/>
    </source>
</evidence>
<evidence type="ECO:0000256" key="1">
    <source>
        <dbReference type="ARBA" id="ARBA00004651"/>
    </source>
</evidence>
<dbReference type="GO" id="GO:0005886">
    <property type="term" value="C:plasma membrane"/>
    <property type="evidence" value="ECO:0007669"/>
    <property type="project" value="UniProtKB-SubCell"/>
</dbReference>
<feature type="compositionally biased region" description="Polar residues" evidence="10">
    <location>
        <begin position="1"/>
        <end position="11"/>
    </location>
</feature>
<evidence type="ECO:0000313" key="12">
    <source>
        <dbReference type="EMBL" id="RMZ06098.1"/>
    </source>
</evidence>
<evidence type="ECO:0000256" key="5">
    <source>
        <dbReference type="ARBA" id="ARBA00022692"/>
    </source>
</evidence>
<feature type="transmembrane region" description="Helical" evidence="11">
    <location>
        <begin position="285"/>
        <end position="311"/>
    </location>
</feature>
<feature type="transmembrane region" description="Helical" evidence="11">
    <location>
        <begin position="144"/>
        <end position="169"/>
    </location>
</feature>
<dbReference type="Pfam" id="PF03595">
    <property type="entry name" value="SLAC1"/>
    <property type="match status" value="1"/>
</dbReference>
<dbReference type="InterPro" id="IPR004695">
    <property type="entry name" value="SLAC1/Mae1/Ssu1/TehA"/>
</dbReference>
<feature type="transmembrane region" description="Helical" evidence="11">
    <location>
        <begin position="212"/>
        <end position="238"/>
    </location>
</feature>
<accession>A0A3M7GYL9</accession>
<feature type="transmembrane region" description="Helical" evidence="11">
    <location>
        <begin position="368"/>
        <end position="388"/>
    </location>
</feature>
<dbReference type="EMBL" id="QWIQ01000117">
    <property type="protein sequence ID" value="RMZ06098.1"/>
    <property type="molecule type" value="Genomic_DNA"/>
</dbReference>
<dbReference type="InterPro" id="IPR038665">
    <property type="entry name" value="Voltage-dep_anion_channel_sf"/>
</dbReference>
<sequence>MSDNRSCSEPANANVRPGNDSNLDNDSRHQNETGHTTQEPTKASSSPPSQDASDSNIYSKLQTGWRRIIRNFTPSWFSVTMGTGITSILLHNLPYNGVWLHYISYILFALNVLLFTIFSLISLLRYSLYPEIWHAMIRHPAQSLFIGTFPMGLATIVNMVAFVCVPAWGGATWKLAWALWWIDSGLAMATCCYLPFVLMAHHNHNLTTVSAVWLLPIVSTIVSTIVAAASGGIVASIIPSTHPHEALITLIVSYVLWGTGLPLAMCVLVIYFLRLSTQSLPAKEVVVSTFLPLGPLGQGGFGIMQLGKVALTVLRETDTLPAASHIFPGEVLYTVGFLVALLLWGFGLVWLFFAVATVYRTPKFPFNMGWWGFTFPLGVYATSTTMLGSELPSAFFRVLGTIFSVAVTLLWIVVSCGTLQRAWTGEMFFAPCLKDLEQKGTGRETKDV</sequence>
<dbReference type="CDD" id="cd09318">
    <property type="entry name" value="TDT_SSU1"/>
    <property type="match status" value="1"/>
</dbReference>
<feature type="region of interest" description="Disordered" evidence="10">
    <location>
        <begin position="1"/>
        <end position="55"/>
    </location>
</feature>
<dbReference type="PANTHER" id="PTHR31686">
    <property type="match status" value="1"/>
</dbReference>
<feature type="transmembrane region" description="Helical" evidence="11">
    <location>
        <begin position="102"/>
        <end position="124"/>
    </location>
</feature>
<feature type="transmembrane region" description="Helical" evidence="11">
    <location>
        <begin position="394"/>
        <end position="414"/>
    </location>
</feature>